<feature type="domain" description="DUF7144" evidence="2">
    <location>
        <begin position="14"/>
        <end position="126"/>
    </location>
</feature>
<dbReference type="Proteomes" id="UP000282674">
    <property type="component" value="Unassembled WGS sequence"/>
</dbReference>
<dbReference type="RefSeq" id="WP_122199106.1">
    <property type="nucleotide sequence ID" value="NZ_JBHSKC010000002.1"/>
</dbReference>
<keyword evidence="4" id="KW-1185">Reference proteome</keyword>
<sequence length="132" mass="13914">MATTSAPHDTHSGWLGFAGVLAVLLGVFNVIDGLVALFNHHYFVNASGHLLVFSYTAWGWIWLILGIIQIAVGAGVLAGQTWARAAGVLFAALVMIGQFAFLAAYPVWSVITIVLAILVIYGLISAPHGARG</sequence>
<dbReference type="EMBL" id="RFFG01000117">
    <property type="protein sequence ID" value="RMI37062.1"/>
    <property type="molecule type" value="Genomic_DNA"/>
</dbReference>
<keyword evidence="1" id="KW-0812">Transmembrane</keyword>
<gene>
    <name evidence="3" type="ORF">EBO15_36865</name>
</gene>
<protein>
    <recommendedName>
        <fullName evidence="2">DUF7144 domain-containing protein</fullName>
    </recommendedName>
</protein>
<comment type="caution">
    <text evidence="3">The sequence shown here is derived from an EMBL/GenBank/DDBJ whole genome shotgun (WGS) entry which is preliminary data.</text>
</comment>
<organism evidence="3 4">
    <name type="scientific">Actinomadura harenae</name>
    <dbReference type="NCBI Taxonomy" id="2483351"/>
    <lineage>
        <taxon>Bacteria</taxon>
        <taxon>Bacillati</taxon>
        <taxon>Actinomycetota</taxon>
        <taxon>Actinomycetes</taxon>
        <taxon>Streptosporangiales</taxon>
        <taxon>Thermomonosporaceae</taxon>
        <taxon>Actinomadura</taxon>
    </lineage>
</organism>
<keyword evidence="1" id="KW-0472">Membrane</keyword>
<proteinExistence type="predicted"/>
<feature type="transmembrane region" description="Helical" evidence="1">
    <location>
        <begin position="58"/>
        <end position="78"/>
    </location>
</feature>
<keyword evidence="1" id="KW-1133">Transmembrane helix</keyword>
<feature type="transmembrane region" description="Helical" evidence="1">
    <location>
        <begin position="107"/>
        <end position="124"/>
    </location>
</feature>
<feature type="transmembrane region" description="Helical" evidence="1">
    <location>
        <begin position="85"/>
        <end position="101"/>
    </location>
</feature>
<dbReference type="Pfam" id="PF23636">
    <property type="entry name" value="DUF7144"/>
    <property type="match status" value="1"/>
</dbReference>
<dbReference type="InterPro" id="IPR055568">
    <property type="entry name" value="DUF7144"/>
</dbReference>
<feature type="transmembrane region" description="Helical" evidence="1">
    <location>
        <begin position="12"/>
        <end position="38"/>
    </location>
</feature>
<name>A0A3M2LHW1_9ACTN</name>
<reference evidence="3 4" key="1">
    <citation type="submission" date="2018-10" db="EMBL/GenBank/DDBJ databases">
        <title>Isolation from soil.</title>
        <authorList>
            <person name="Hu J."/>
        </authorList>
    </citation>
    <scope>NUCLEOTIDE SEQUENCE [LARGE SCALE GENOMIC DNA]</scope>
    <source>
        <strain evidence="3 4">NEAU-Ht49</strain>
    </source>
</reference>
<evidence type="ECO:0000313" key="4">
    <source>
        <dbReference type="Proteomes" id="UP000282674"/>
    </source>
</evidence>
<evidence type="ECO:0000259" key="2">
    <source>
        <dbReference type="Pfam" id="PF23636"/>
    </source>
</evidence>
<accession>A0A3M2LHW1</accession>
<dbReference type="OrthoDB" id="4482242at2"/>
<dbReference type="AlphaFoldDB" id="A0A3M2LHW1"/>
<evidence type="ECO:0000313" key="3">
    <source>
        <dbReference type="EMBL" id="RMI37062.1"/>
    </source>
</evidence>
<evidence type="ECO:0000256" key="1">
    <source>
        <dbReference type="SAM" id="Phobius"/>
    </source>
</evidence>